<proteinExistence type="predicted"/>
<dbReference type="AlphaFoldDB" id="A0AAE0BRG5"/>
<dbReference type="EMBL" id="LGRX02033621">
    <property type="protein sequence ID" value="KAK3240515.1"/>
    <property type="molecule type" value="Genomic_DNA"/>
</dbReference>
<reference evidence="2 3" key="1">
    <citation type="journal article" date="2015" name="Genome Biol. Evol.">
        <title>Comparative Genomics of a Bacterivorous Green Alga Reveals Evolutionary Causalities and Consequences of Phago-Mixotrophic Mode of Nutrition.</title>
        <authorList>
            <person name="Burns J.A."/>
            <person name="Paasch A."/>
            <person name="Narechania A."/>
            <person name="Kim E."/>
        </authorList>
    </citation>
    <scope>NUCLEOTIDE SEQUENCE [LARGE SCALE GENOMIC DNA]</scope>
    <source>
        <strain evidence="2 3">PLY_AMNH</strain>
    </source>
</reference>
<gene>
    <name evidence="2" type="ORF">CYMTET_49647</name>
</gene>
<dbReference type="Proteomes" id="UP001190700">
    <property type="component" value="Unassembled WGS sequence"/>
</dbReference>
<accession>A0AAE0BRG5</accession>
<protein>
    <submittedName>
        <fullName evidence="2">Uncharacterized protein</fullName>
    </submittedName>
</protein>
<sequence length="105" mass="10145">MPHGGGRAHVFQSASDGGASAFAAAVELHGAPAVVGTGAASGGVDISVYGFTTGASEASGDDDVDVHEELRDPRHGGAFSGAGGAASSVVAHWSPPTEEFPGGVD</sequence>
<keyword evidence="3" id="KW-1185">Reference proteome</keyword>
<organism evidence="2 3">
    <name type="scientific">Cymbomonas tetramitiformis</name>
    <dbReference type="NCBI Taxonomy" id="36881"/>
    <lineage>
        <taxon>Eukaryota</taxon>
        <taxon>Viridiplantae</taxon>
        <taxon>Chlorophyta</taxon>
        <taxon>Pyramimonadophyceae</taxon>
        <taxon>Pyramimonadales</taxon>
        <taxon>Pyramimonadaceae</taxon>
        <taxon>Cymbomonas</taxon>
    </lineage>
</organism>
<comment type="caution">
    <text evidence="2">The sequence shown here is derived from an EMBL/GenBank/DDBJ whole genome shotgun (WGS) entry which is preliminary data.</text>
</comment>
<evidence type="ECO:0000313" key="3">
    <source>
        <dbReference type="Proteomes" id="UP001190700"/>
    </source>
</evidence>
<evidence type="ECO:0000313" key="2">
    <source>
        <dbReference type="EMBL" id="KAK3240515.1"/>
    </source>
</evidence>
<evidence type="ECO:0000256" key="1">
    <source>
        <dbReference type="SAM" id="MobiDB-lite"/>
    </source>
</evidence>
<name>A0AAE0BRG5_9CHLO</name>
<feature type="region of interest" description="Disordered" evidence="1">
    <location>
        <begin position="56"/>
        <end position="105"/>
    </location>
</feature>